<dbReference type="EMBL" id="QBMP01000352">
    <property type="protein sequence ID" value="PZO45585.1"/>
    <property type="molecule type" value="Genomic_DNA"/>
</dbReference>
<reference evidence="3" key="1">
    <citation type="submission" date="2018-04" db="EMBL/GenBank/DDBJ databases">
        <authorList>
            <person name="Cornet L."/>
        </authorList>
    </citation>
    <scope>NUCLEOTIDE SEQUENCE [LARGE SCALE GENOMIC DNA]</scope>
</reference>
<sequence>GVMKCKPAPREASFKKESKKSSLRGERGAQPSFPQVERPILRLALPVPGPNAQSSLMHSIAGLSPGIDAEQDAVIQGIQAQVRGLNWTLTKINEFIASRFEGKRRYQLSHDELVLLLYYLQTQHDNPNR</sequence>
<feature type="compositionally biased region" description="Basic and acidic residues" evidence="1">
    <location>
        <begin position="8"/>
        <end position="27"/>
    </location>
</feature>
<organism evidence="2 3">
    <name type="scientific">Phormidesmis priestleyi</name>
    <dbReference type="NCBI Taxonomy" id="268141"/>
    <lineage>
        <taxon>Bacteria</taxon>
        <taxon>Bacillati</taxon>
        <taxon>Cyanobacteriota</taxon>
        <taxon>Cyanophyceae</taxon>
        <taxon>Leptolyngbyales</taxon>
        <taxon>Leptolyngbyaceae</taxon>
        <taxon>Phormidesmis</taxon>
    </lineage>
</organism>
<dbReference type="Proteomes" id="UP000249794">
    <property type="component" value="Unassembled WGS sequence"/>
</dbReference>
<feature type="region of interest" description="Disordered" evidence="1">
    <location>
        <begin position="1"/>
        <end position="34"/>
    </location>
</feature>
<reference evidence="2 3" key="2">
    <citation type="submission" date="2018-06" db="EMBL/GenBank/DDBJ databases">
        <title>Metagenomic assembly of (sub)arctic Cyanobacteria and their associated microbiome from non-axenic cultures.</title>
        <authorList>
            <person name="Baurain D."/>
        </authorList>
    </citation>
    <scope>NUCLEOTIDE SEQUENCE [LARGE SCALE GENOMIC DNA]</scope>
    <source>
        <strain evidence="2">ULC027bin1</strain>
    </source>
</reference>
<gene>
    <name evidence="2" type="ORF">DCF15_21420</name>
</gene>
<evidence type="ECO:0000313" key="3">
    <source>
        <dbReference type="Proteomes" id="UP000249794"/>
    </source>
</evidence>
<dbReference type="AlphaFoldDB" id="A0A2W4YG59"/>
<accession>A0A2W4YG59</accession>
<proteinExistence type="predicted"/>
<comment type="caution">
    <text evidence="2">The sequence shown here is derived from an EMBL/GenBank/DDBJ whole genome shotgun (WGS) entry which is preliminary data.</text>
</comment>
<feature type="non-terminal residue" evidence="2">
    <location>
        <position position="1"/>
    </location>
</feature>
<protein>
    <submittedName>
        <fullName evidence="2">Uncharacterized protein</fullName>
    </submittedName>
</protein>
<name>A0A2W4YG59_9CYAN</name>
<evidence type="ECO:0000256" key="1">
    <source>
        <dbReference type="SAM" id="MobiDB-lite"/>
    </source>
</evidence>
<evidence type="ECO:0000313" key="2">
    <source>
        <dbReference type="EMBL" id="PZO45585.1"/>
    </source>
</evidence>